<proteinExistence type="predicted"/>
<dbReference type="AlphaFoldDB" id="A0A9X8VH97"/>
<protein>
    <submittedName>
        <fullName evidence="1">Uncharacterized protein</fullName>
    </submittedName>
</protein>
<gene>
    <name evidence="1" type="ORF">E0L31_14265</name>
</gene>
<comment type="caution">
    <text evidence="1">The sequence shown here is derived from an EMBL/GenBank/DDBJ whole genome shotgun (WGS) entry which is preliminary data.</text>
</comment>
<sequence length="78" mass="8820">MLGVVECRCGQPLPPSPSGGGKTMAWPIERMKPGGSPDCWAWIRKENWHAVRRMNTAGQHKNDICLEKYRKLREGDEA</sequence>
<reference evidence="1" key="1">
    <citation type="submission" date="2019-03" db="EMBL/GenBank/DDBJ databases">
        <title>Serratia marcescens strain N2 draft genome.</title>
        <authorList>
            <person name="Yassin A."/>
            <person name="El-Kenawy N."/>
            <person name="Youssef N.H."/>
        </authorList>
    </citation>
    <scope>NUCLEOTIDE SEQUENCE [LARGE SCALE GENOMIC DNA]</scope>
    <source>
        <strain evidence="1">N2</strain>
    </source>
</reference>
<evidence type="ECO:0000313" key="1">
    <source>
        <dbReference type="EMBL" id="TFU98737.1"/>
    </source>
</evidence>
<organism evidence="1">
    <name type="scientific">Serratia marcescens</name>
    <dbReference type="NCBI Taxonomy" id="615"/>
    <lineage>
        <taxon>Bacteria</taxon>
        <taxon>Pseudomonadati</taxon>
        <taxon>Pseudomonadota</taxon>
        <taxon>Gammaproteobacteria</taxon>
        <taxon>Enterobacterales</taxon>
        <taxon>Yersiniaceae</taxon>
        <taxon>Serratia</taxon>
    </lineage>
</organism>
<dbReference type="EMBL" id="SPSG01001834">
    <property type="protein sequence ID" value="TFU98737.1"/>
    <property type="molecule type" value="Genomic_DNA"/>
</dbReference>
<name>A0A9X8VH97_SERMA</name>
<accession>A0A9X8VH97</accession>